<organism evidence="2 3">
    <name type="scientific">Kaistia dalseonensis</name>
    <dbReference type="NCBI Taxonomy" id="410840"/>
    <lineage>
        <taxon>Bacteria</taxon>
        <taxon>Pseudomonadati</taxon>
        <taxon>Pseudomonadota</taxon>
        <taxon>Alphaproteobacteria</taxon>
        <taxon>Hyphomicrobiales</taxon>
        <taxon>Kaistiaceae</taxon>
        <taxon>Kaistia</taxon>
    </lineage>
</organism>
<accession>A0ABU0H9R0</accession>
<feature type="region of interest" description="Disordered" evidence="1">
    <location>
        <begin position="85"/>
        <end position="106"/>
    </location>
</feature>
<dbReference type="RefSeq" id="WP_266349958.1">
    <property type="nucleotide sequence ID" value="NZ_JAPKNG010000005.1"/>
</dbReference>
<dbReference type="EMBL" id="JAUSVO010000005">
    <property type="protein sequence ID" value="MDQ0439053.1"/>
    <property type="molecule type" value="Genomic_DNA"/>
</dbReference>
<protein>
    <submittedName>
        <fullName evidence="2">Uncharacterized protein</fullName>
    </submittedName>
</protein>
<evidence type="ECO:0000313" key="3">
    <source>
        <dbReference type="Proteomes" id="UP001241603"/>
    </source>
</evidence>
<reference evidence="2 3" key="1">
    <citation type="submission" date="2023-07" db="EMBL/GenBank/DDBJ databases">
        <title>Genomic Encyclopedia of Type Strains, Phase IV (KMG-IV): sequencing the most valuable type-strain genomes for metagenomic binning, comparative biology and taxonomic classification.</title>
        <authorList>
            <person name="Goeker M."/>
        </authorList>
    </citation>
    <scope>NUCLEOTIDE SEQUENCE [LARGE SCALE GENOMIC DNA]</scope>
    <source>
        <strain evidence="2 3">B6-8</strain>
    </source>
</reference>
<name>A0ABU0H9R0_9HYPH</name>
<keyword evidence="3" id="KW-1185">Reference proteome</keyword>
<evidence type="ECO:0000313" key="2">
    <source>
        <dbReference type="EMBL" id="MDQ0439053.1"/>
    </source>
</evidence>
<dbReference type="Proteomes" id="UP001241603">
    <property type="component" value="Unassembled WGS sequence"/>
</dbReference>
<gene>
    <name evidence="2" type="ORF">QO014_003454</name>
</gene>
<evidence type="ECO:0000256" key="1">
    <source>
        <dbReference type="SAM" id="MobiDB-lite"/>
    </source>
</evidence>
<feature type="compositionally biased region" description="Basic and acidic residues" evidence="1">
    <location>
        <begin position="85"/>
        <end position="105"/>
    </location>
</feature>
<proteinExistence type="predicted"/>
<sequence>MLELLRKRRVRLDQIAIEGALVRLEPAKIRIEPLDAAAHAFDIDIIARRDAFQRTHGIGAEADLLRECRQIIEAVGRGLAELDHRRRGDRRRASGGDGGEPDRLADGSAHTIAGAFEPVHVDGQSAQAVHHAQGPDRLPQFAQAGRGAVAKLGRHTKSFVSHDRRPLRRGASRWPPRAS</sequence>
<comment type="caution">
    <text evidence="2">The sequence shown here is derived from an EMBL/GenBank/DDBJ whole genome shotgun (WGS) entry which is preliminary data.</text>
</comment>
<feature type="region of interest" description="Disordered" evidence="1">
    <location>
        <begin position="155"/>
        <end position="179"/>
    </location>
</feature>